<dbReference type="CDD" id="cd04194">
    <property type="entry name" value="GT8_A4GalT_like"/>
    <property type="match status" value="1"/>
</dbReference>
<sequence>MNAIHIVTAISDEYCRHLAVMLRSLFEHKKLDYKVNLYILNSGLSERVMNTLNDATQDYPLQIHYVVVDRSMYKGLVEQPHISLEAYFRIHIPELLSQDVKKVIYIDPDTIIKENIYDLWNIDISDYNLGAVEWAFGDNRMSILSIPEQYGYFNAGVLLINLEKWRKENVAQRVWDFLNNNPDKIRHMDQDALNAILYDSRLSLDPKWNYTTGHLLLLRLDIAPAIIHFSGPRKPWTQGHPLEEEYFNYLRKMKWDYDLLFGLKSPAPVQS</sequence>
<comment type="caution">
    <text evidence="4">The sequence shown here is derived from an EMBL/GenBank/DDBJ whole genome shotgun (WGS) entry which is preliminary data.</text>
</comment>
<keyword evidence="5" id="KW-1185">Reference proteome</keyword>
<reference evidence="4 5" key="1">
    <citation type="submission" date="2016-05" db="EMBL/GenBank/DDBJ databases">
        <title>Paenibacillus sp. 1ZS3-15 nov., isolated from the rhizosphere soil.</title>
        <authorList>
            <person name="Zhang X.X."/>
            <person name="Zhang J."/>
        </authorList>
    </citation>
    <scope>NUCLEOTIDE SEQUENCE [LARGE SCALE GENOMIC DNA]</scope>
    <source>
        <strain evidence="4 5">1ZS3-15</strain>
    </source>
</reference>
<dbReference type="GO" id="GO:0016757">
    <property type="term" value="F:glycosyltransferase activity"/>
    <property type="evidence" value="ECO:0007669"/>
    <property type="project" value="UniProtKB-KW"/>
</dbReference>
<keyword evidence="3" id="KW-0479">Metal-binding</keyword>
<evidence type="ECO:0000256" key="3">
    <source>
        <dbReference type="ARBA" id="ARBA00022723"/>
    </source>
</evidence>
<dbReference type="PANTHER" id="PTHR13778">
    <property type="entry name" value="GLYCOSYLTRANSFERASE 8 DOMAIN-CONTAINING PROTEIN"/>
    <property type="match status" value="1"/>
</dbReference>
<name>A0A197ZZZ0_9BACL</name>
<dbReference type="InterPro" id="IPR029044">
    <property type="entry name" value="Nucleotide-diphossugar_trans"/>
</dbReference>
<accession>A0A197ZZZ0</accession>
<dbReference type="SUPFAM" id="SSF53448">
    <property type="entry name" value="Nucleotide-diphospho-sugar transferases"/>
    <property type="match status" value="1"/>
</dbReference>
<keyword evidence="1" id="KW-0328">Glycosyltransferase</keyword>
<dbReference type="AlphaFoldDB" id="A0A197ZZZ0"/>
<keyword evidence="2" id="KW-0808">Transferase</keyword>
<dbReference type="Proteomes" id="UP000078454">
    <property type="component" value="Unassembled WGS sequence"/>
</dbReference>
<evidence type="ECO:0000256" key="1">
    <source>
        <dbReference type="ARBA" id="ARBA00022676"/>
    </source>
</evidence>
<dbReference type="STRING" id="1850517.A8708_13165"/>
<dbReference type="Pfam" id="PF01501">
    <property type="entry name" value="Glyco_transf_8"/>
    <property type="match status" value="1"/>
</dbReference>
<dbReference type="OrthoDB" id="5672604at2"/>
<protein>
    <recommendedName>
        <fullName evidence="6">Glycosyltransferase family 8 protein</fullName>
    </recommendedName>
</protein>
<dbReference type="EMBL" id="LYPB01000090">
    <property type="protein sequence ID" value="OAS14341.1"/>
    <property type="molecule type" value="Genomic_DNA"/>
</dbReference>
<dbReference type="Gene3D" id="3.90.550.10">
    <property type="entry name" value="Spore Coat Polysaccharide Biosynthesis Protein SpsA, Chain A"/>
    <property type="match status" value="1"/>
</dbReference>
<dbReference type="PANTHER" id="PTHR13778:SF47">
    <property type="entry name" value="LIPOPOLYSACCHARIDE 1,3-GALACTOSYLTRANSFERASE"/>
    <property type="match status" value="1"/>
</dbReference>
<dbReference type="GO" id="GO:0046872">
    <property type="term" value="F:metal ion binding"/>
    <property type="evidence" value="ECO:0007669"/>
    <property type="project" value="UniProtKB-KW"/>
</dbReference>
<evidence type="ECO:0000313" key="5">
    <source>
        <dbReference type="Proteomes" id="UP000078454"/>
    </source>
</evidence>
<dbReference type="InterPro" id="IPR002495">
    <property type="entry name" value="Glyco_trans_8"/>
</dbReference>
<evidence type="ECO:0000313" key="4">
    <source>
        <dbReference type="EMBL" id="OAS14341.1"/>
    </source>
</evidence>
<dbReference type="RefSeq" id="WP_068669867.1">
    <property type="nucleotide sequence ID" value="NZ_LYPB01000090.1"/>
</dbReference>
<evidence type="ECO:0000256" key="2">
    <source>
        <dbReference type="ARBA" id="ARBA00022679"/>
    </source>
</evidence>
<evidence type="ECO:0008006" key="6">
    <source>
        <dbReference type="Google" id="ProtNLM"/>
    </source>
</evidence>
<gene>
    <name evidence="4" type="ORF">A8708_13165</name>
</gene>
<proteinExistence type="predicted"/>
<organism evidence="4 5">
    <name type="scientific">Paenibacillus oryzisoli</name>
    <dbReference type="NCBI Taxonomy" id="1850517"/>
    <lineage>
        <taxon>Bacteria</taxon>
        <taxon>Bacillati</taxon>
        <taxon>Bacillota</taxon>
        <taxon>Bacilli</taxon>
        <taxon>Bacillales</taxon>
        <taxon>Paenibacillaceae</taxon>
        <taxon>Paenibacillus</taxon>
    </lineage>
</organism>
<dbReference type="InterPro" id="IPR050748">
    <property type="entry name" value="Glycosyltrans_8_dom-fam"/>
</dbReference>